<evidence type="ECO:0000313" key="2">
    <source>
        <dbReference type="Proteomes" id="UP000279029"/>
    </source>
</evidence>
<gene>
    <name evidence="1" type="primary">efpB</name>
    <name evidence="1" type="ORF">PATL70BA_0268</name>
</gene>
<accession>A0A3P7P714</accession>
<sequence>MTDKIYKRLGICDDVISHVKKIEVALLDRFNQIDQIAEINQLKVLKAMQDNKVSDTHFAATTGYGYNDLGRDTLENVYASVFNAEAALVRPQIISGTHALHVALASHLRPGDEILSPIGKPYDTLEEVIGIRKTPGSLAEYGITYRQVDFIDNMNIDYLGIKAAIHEKTKLIAIQRSKGYDIRPTLSPETIGEIIRFVKNIKPDVICMVDNCYGEFVTATEPSEYGADMVVGSLIKNPGGGLAPTGGYIVGTKACVDMASYRLTAPGLGKEVGATLGINQSLFQGLFLAPTVVAAAHKSALFAAAVFESLAYEVIPSSQTERYDIIQAISMKTPEAVIAFCQGIQMAAPVDSHVVPIPWDMPGYDAPVIMAAGSFIQGSSIELSADAPIKPPYTAYFQGGLTWYHGKYGVMCALQNMVNQNIIKIEQLAKDRT</sequence>
<dbReference type="PANTHER" id="PTHR46658:SF1">
    <property type="entry name" value="CYS OR MET METABOLISM PYRIDOXAL-PHOSPHATE-DEPENDENT ENZYME"/>
    <property type="match status" value="1"/>
</dbReference>
<dbReference type="AlphaFoldDB" id="A0A3P7P714"/>
<reference evidence="1 2" key="1">
    <citation type="submission" date="2018-09" db="EMBL/GenBank/DDBJ databases">
        <authorList>
            <person name="Postec A."/>
        </authorList>
    </citation>
    <scope>NUCLEOTIDE SEQUENCE [LARGE SCALE GENOMIC DNA]</scope>
    <source>
        <strain evidence="1">70B-A</strain>
    </source>
</reference>
<dbReference type="Gene3D" id="3.90.1150.60">
    <property type="entry name" value="Methioning gamme-lyase, C-terminal domain"/>
    <property type="match status" value="1"/>
</dbReference>
<dbReference type="EMBL" id="LR130778">
    <property type="protein sequence ID" value="VDN46113.1"/>
    <property type="molecule type" value="Genomic_DNA"/>
</dbReference>
<dbReference type="InterPro" id="IPR015424">
    <property type="entry name" value="PyrdxlP-dep_Trfase"/>
</dbReference>
<dbReference type="InterPro" id="IPR015421">
    <property type="entry name" value="PyrdxlP-dep_Trfase_major"/>
</dbReference>
<evidence type="ECO:0000313" key="1">
    <source>
        <dbReference type="EMBL" id="VDN46113.1"/>
    </source>
</evidence>
<dbReference type="Pfam" id="PF06838">
    <property type="entry name" value="Met_gamma_lyase"/>
    <property type="match status" value="1"/>
</dbReference>
<dbReference type="GO" id="GO:0016829">
    <property type="term" value="F:lyase activity"/>
    <property type="evidence" value="ECO:0007669"/>
    <property type="project" value="UniProtKB-KW"/>
</dbReference>
<dbReference type="OrthoDB" id="9764766at2"/>
<dbReference type="KEGG" id="cbar:PATL70BA_0268"/>
<dbReference type="SUPFAM" id="SSF53383">
    <property type="entry name" value="PLP-dependent transferases"/>
    <property type="match status" value="1"/>
</dbReference>
<dbReference type="InterPro" id="IPR009651">
    <property type="entry name" value="Met_g_lyase_put"/>
</dbReference>
<protein>
    <submittedName>
        <fullName evidence="1">Putative C-S lyase involved in a first step of EF-P modification</fullName>
    </submittedName>
</protein>
<dbReference type="PANTHER" id="PTHR46658">
    <property type="entry name" value="CYS OR MET METABOLISM PYRIDOXAL-PHOSPHATE-DEPENDENT ENZYME"/>
    <property type="match status" value="1"/>
</dbReference>
<name>A0A3P7P714_9FIRM</name>
<dbReference type="Proteomes" id="UP000279029">
    <property type="component" value="Chromosome"/>
</dbReference>
<dbReference type="Gene3D" id="3.40.640.10">
    <property type="entry name" value="Type I PLP-dependent aspartate aminotransferase-like (Major domain)"/>
    <property type="match status" value="1"/>
</dbReference>
<dbReference type="RefSeq" id="WP_125135679.1">
    <property type="nucleotide sequence ID" value="NZ_LR130778.1"/>
</dbReference>
<organism evidence="1 2">
    <name type="scientific">Petrocella atlantisensis</name>
    <dbReference type="NCBI Taxonomy" id="2173034"/>
    <lineage>
        <taxon>Bacteria</taxon>
        <taxon>Bacillati</taxon>
        <taxon>Bacillota</taxon>
        <taxon>Clostridia</taxon>
        <taxon>Lachnospirales</taxon>
        <taxon>Vallitaleaceae</taxon>
        <taxon>Petrocella</taxon>
    </lineage>
</organism>
<keyword evidence="1" id="KW-0456">Lyase</keyword>
<proteinExistence type="predicted"/>
<keyword evidence="2" id="KW-1185">Reference proteome</keyword>